<dbReference type="Pfam" id="PF00583">
    <property type="entry name" value="Acetyltransf_1"/>
    <property type="match status" value="1"/>
</dbReference>
<protein>
    <submittedName>
        <fullName evidence="4">GNAT family acetyltransferase</fullName>
    </submittedName>
</protein>
<dbReference type="Proteomes" id="UP000070134">
    <property type="component" value="Chromosome"/>
</dbReference>
<sequence length="147" mass="15678">MDADNAPNITLRRLGPHDAGRLTAASDLFDAPITEAGAREFLTRPGHHLLLAEDSDGRAVGFVSGVETAHPDKGTEMFLYELAVAEGWRRRGVASHLVNALAEIAREGGCYGMWTAAEQGNEAALATYRSTGARLEPGTTLVVYDLA</sequence>
<dbReference type="STRING" id="37927.SA2016_0038"/>
<reference evidence="4 5" key="1">
    <citation type="submission" date="2016-02" db="EMBL/GenBank/DDBJ databases">
        <title>Complete genome of Sinomonas atrocyanea KCTC 3377.</title>
        <authorList>
            <person name="Kim K.M."/>
        </authorList>
    </citation>
    <scope>NUCLEOTIDE SEQUENCE [LARGE SCALE GENOMIC DNA]</scope>
    <source>
        <strain evidence="4 5">KCTC 3377</strain>
    </source>
</reference>
<evidence type="ECO:0000259" key="3">
    <source>
        <dbReference type="PROSITE" id="PS51186"/>
    </source>
</evidence>
<dbReference type="PROSITE" id="PS51186">
    <property type="entry name" value="GNAT"/>
    <property type="match status" value="1"/>
</dbReference>
<dbReference type="InterPro" id="IPR016181">
    <property type="entry name" value="Acyl_CoA_acyltransferase"/>
</dbReference>
<dbReference type="PANTHER" id="PTHR43877:SF2">
    <property type="entry name" value="AMINOALKYLPHOSPHONATE N-ACETYLTRANSFERASE-RELATED"/>
    <property type="match status" value="1"/>
</dbReference>
<keyword evidence="5" id="KW-1185">Reference proteome</keyword>
<dbReference type="PANTHER" id="PTHR43877">
    <property type="entry name" value="AMINOALKYLPHOSPHONATE N-ACETYLTRANSFERASE-RELATED-RELATED"/>
    <property type="match status" value="1"/>
</dbReference>
<dbReference type="AlphaFoldDB" id="A0A126ZUH1"/>
<dbReference type="SUPFAM" id="SSF55729">
    <property type="entry name" value="Acyl-CoA N-acyltransferases (Nat)"/>
    <property type="match status" value="1"/>
</dbReference>
<name>A0A126ZUH1_9MICC</name>
<dbReference type="Gene3D" id="3.40.630.30">
    <property type="match status" value="1"/>
</dbReference>
<evidence type="ECO:0000313" key="5">
    <source>
        <dbReference type="Proteomes" id="UP000070134"/>
    </source>
</evidence>
<organism evidence="4 5">
    <name type="scientific">Sinomonas atrocyanea</name>
    <dbReference type="NCBI Taxonomy" id="37927"/>
    <lineage>
        <taxon>Bacteria</taxon>
        <taxon>Bacillati</taxon>
        <taxon>Actinomycetota</taxon>
        <taxon>Actinomycetes</taxon>
        <taxon>Micrococcales</taxon>
        <taxon>Micrococcaceae</taxon>
        <taxon>Sinomonas</taxon>
    </lineage>
</organism>
<dbReference type="GO" id="GO:0016747">
    <property type="term" value="F:acyltransferase activity, transferring groups other than amino-acyl groups"/>
    <property type="evidence" value="ECO:0007669"/>
    <property type="project" value="InterPro"/>
</dbReference>
<dbReference type="InterPro" id="IPR000182">
    <property type="entry name" value="GNAT_dom"/>
</dbReference>
<feature type="domain" description="N-acetyltransferase" evidence="3">
    <location>
        <begin position="9"/>
        <end position="147"/>
    </location>
</feature>
<keyword evidence="1 4" id="KW-0808">Transferase</keyword>
<evidence type="ECO:0000256" key="1">
    <source>
        <dbReference type="ARBA" id="ARBA00022679"/>
    </source>
</evidence>
<evidence type="ECO:0000256" key="2">
    <source>
        <dbReference type="ARBA" id="ARBA00023315"/>
    </source>
</evidence>
<dbReference type="EMBL" id="CP014518">
    <property type="protein sequence ID" value="AMM30743.1"/>
    <property type="molecule type" value="Genomic_DNA"/>
</dbReference>
<proteinExistence type="predicted"/>
<evidence type="ECO:0000313" key="4">
    <source>
        <dbReference type="EMBL" id="AMM30743.1"/>
    </source>
</evidence>
<accession>A0A126ZUH1</accession>
<gene>
    <name evidence="4" type="ORF">SA2016_0038</name>
</gene>
<dbReference type="RefSeq" id="WP_218030576.1">
    <property type="nucleotide sequence ID" value="NZ_BJMO01000013.1"/>
</dbReference>
<dbReference type="CDD" id="cd04301">
    <property type="entry name" value="NAT_SF"/>
    <property type="match status" value="1"/>
</dbReference>
<keyword evidence="2" id="KW-0012">Acyltransferase</keyword>
<dbReference type="KEGG" id="satk:SA2016_0038"/>
<dbReference type="InterPro" id="IPR050832">
    <property type="entry name" value="Bact_Acetyltransf"/>
</dbReference>